<name>A0ABN6PTL2_9BURK</name>
<reference evidence="3" key="1">
    <citation type="submission" date="2022-04" db="EMBL/GenBank/DDBJ databases">
        <title>Whole genome sequence of Sphaerotilus sp. FB-5.</title>
        <authorList>
            <person name="Takeda M."/>
            <person name="Narihara S."/>
            <person name="Akimoto M."/>
            <person name="Akimoto R."/>
            <person name="Nishiyashiki S."/>
            <person name="Murakami T."/>
        </authorList>
    </citation>
    <scope>NUCLEOTIDE SEQUENCE</scope>
    <source>
        <strain evidence="3">FB-5</strain>
    </source>
</reference>
<organism evidence="3 4">
    <name type="scientific">Sphaerotilus microaerophilus</name>
    <dbReference type="NCBI Taxonomy" id="2914710"/>
    <lineage>
        <taxon>Bacteria</taxon>
        <taxon>Pseudomonadati</taxon>
        <taxon>Pseudomonadota</taxon>
        <taxon>Betaproteobacteria</taxon>
        <taxon>Burkholderiales</taxon>
        <taxon>Sphaerotilaceae</taxon>
        <taxon>Sphaerotilus</taxon>
    </lineage>
</organism>
<evidence type="ECO:0000313" key="3">
    <source>
        <dbReference type="EMBL" id="BDI07399.1"/>
    </source>
</evidence>
<feature type="region of interest" description="Disordered" evidence="1">
    <location>
        <begin position="299"/>
        <end position="364"/>
    </location>
</feature>
<accession>A0ABN6PTL2</accession>
<sequence length="429" mass="46734">MRVYPPPRNSSVIRAYRNGRDLTDRPRGVQVIDLFGLTAEDVRSRYPAVYQWVAERVKPERDAKAQSKDGAAYARLWWLFGKPRQELRAYLSGLPRYIATVETSKHRHFQFLSMDVLPDNKLVAIALSDALHLGVLSSAVHVDWALATGSRLGVGNDPVYVKTRCLETFPFPDATDDDTGLTPALAERIRTLAEQIDAHRKARQAAHEAVTLTGLYNVLAKLRRGEALTAKEKALHSQGLVGVLQSLHDELDAAVLAAYGWSDLGPVPWSDDAAHAAWTEALLERLVALNARRAAEEAAGTVRWLRPDSQNPQRYSAAAGVDPAPTEQPALIEPAQEAADPDETTAATPAATPAANAAAPARQPWPSDLKAQLRAVAELLAASPAGLSEAQIAERFTARGAWKKRLADVLATLEAVARARCEDGRWRGV</sequence>
<dbReference type="EMBL" id="AP025730">
    <property type="protein sequence ID" value="BDI07399.1"/>
    <property type="molecule type" value="Genomic_DNA"/>
</dbReference>
<gene>
    <name evidence="3" type="ORF">CATMQ487_43690</name>
</gene>
<dbReference type="Proteomes" id="UP001057498">
    <property type="component" value="Chromosome"/>
</dbReference>
<protein>
    <recommendedName>
        <fullName evidence="2">MmeI-like target recognition domain-containing protein</fullName>
    </recommendedName>
</protein>
<keyword evidence="4" id="KW-1185">Reference proteome</keyword>
<evidence type="ECO:0000313" key="4">
    <source>
        <dbReference type="Proteomes" id="UP001057498"/>
    </source>
</evidence>
<feature type="domain" description="MmeI-like target recognition" evidence="2">
    <location>
        <begin position="52"/>
        <end position="173"/>
    </location>
</feature>
<dbReference type="Pfam" id="PF20466">
    <property type="entry name" value="MmeI_TRD"/>
    <property type="match status" value="1"/>
</dbReference>
<feature type="compositionally biased region" description="Low complexity" evidence="1">
    <location>
        <begin position="344"/>
        <end position="361"/>
    </location>
</feature>
<dbReference type="InterPro" id="IPR046820">
    <property type="entry name" value="MmeI_TRD"/>
</dbReference>
<evidence type="ECO:0000256" key="1">
    <source>
        <dbReference type="SAM" id="MobiDB-lite"/>
    </source>
</evidence>
<evidence type="ECO:0000259" key="2">
    <source>
        <dbReference type="Pfam" id="PF20466"/>
    </source>
</evidence>
<proteinExistence type="predicted"/>